<dbReference type="STRING" id="427683.A5481_03735"/>
<comment type="caution">
    <text evidence="3">The sequence shown here is derived from an EMBL/GenBank/DDBJ whole genome shotgun (WGS) entry which is preliminary data.</text>
</comment>
<protein>
    <submittedName>
        <fullName evidence="3">Large exoprotein involved in heme utilization or adhesion</fullName>
    </submittedName>
</protein>
<sequence length="129" mass="13099">MRMIVSALAAGAFLAGAVAPALAAKGSAKAPTRFDGTWSVEVITESGSCDRAYRYGVIIQNGQARYAGGSDFTVSGRVQPSGAVRATISRGDAAAQVVGRLAAEGGGNGTWTTSGSTSCKGRWNAERRG</sequence>
<gene>
    <name evidence="3" type="ORF">A5481_03735</name>
</gene>
<feature type="region of interest" description="Disordered" evidence="1">
    <location>
        <begin position="107"/>
        <end position="129"/>
    </location>
</feature>
<proteinExistence type="predicted"/>
<feature type="chain" id="PRO_5008106159" evidence="2">
    <location>
        <begin position="24"/>
        <end position="129"/>
    </location>
</feature>
<feature type="signal peptide" evidence="2">
    <location>
        <begin position="1"/>
        <end position="23"/>
    </location>
</feature>
<organism evidence="3 4">
    <name type="scientific">Methylobacterium platani</name>
    <dbReference type="NCBI Taxonomy" id="427683"/>
    <lineage>
        <taxon>Bacteria</taxon>
        <taxon>Pseudomonadati</taxon>
        <taxon>Pseudomonadota</taxon>
        <taxon>Alphaproteobacteria</taxon>
        <taxon>Hyphomicrobiales</taxon>
        <taxon>Methylobacteriaceae</taxon>
        <taxon>Methylobacterium</taxon>
    </lineage>
</organism>
<evidence type="ECO:0000313" key="3">
    <source>
        <dbReference type="EMBL" id="OAS26833.1"/>
    </source>
</evidence>
<reference evidence="3 4" key="1">
    <citation type="submission" date="2016-04" db="EMBL/GenBank/DDBJ databases">
        <authorList>
            <person name="Evans L.H."/>
            <person name="Alamgir A."/>
            <person name="Owens N."/>
            <person name="Weber N.D."/>
            <person name="Virtaneva K."/>
            <person name="Barbian K."/>
            <person name="Babar A."/>
            <person name="Rosenke K."/>
        </authorList>
    </citation>
    <scope>NUCLEOTIDE SEQUENCE [LARGE SCALE GENOMIC DNA]</scope>
    <source>
        <strain evidence="3 4">PMB02</strain>
    </source>
</reference>
<dbReference type="Proteomes" id="UP000078316">
    <property type="component" value="Unassembled WGS sequence"/>
</dbReference>
<name>A0A179SJT8_9HYPH</name>
<dbReference type="EMBL" id="LWHQ01000008">
    <property type="protein sequence ID" value="OAS26833.1"/>
    <property type="molecule type" value="Genomic_DNA"/>
</dbReference>
<keyword evidence="2" id="KW-0732">Signal</keyword>
<evidence type="ECO:0000256" key="2">
    <source>
        <dbReference type="SAM" id="SignalP"/>
    </source>
</evidence>
<evidence type="ECO:0000256" key="1">
    <source>
        <dbReference type="SAM" id="MobiDB-lite"/>
    </source>
</evidence>
<dbReference type="AlphaFoldDB" id="A0A179SJT8"/>
<evidence type="ECO:0000313" key="4">
    <source>
        <dbReference type="Proteomes" id="UP000078316"/>
    </source>
</evidence>
<accession>A0A179SJT8</accession>